<keyword evidence="4 9" id="KW-0547">Nucleotide-binding</keyword>
<evidence type="ECO:0000313" key="13">
    <source>
        <dbReference type="EMBL" id="GCE14503.1"/>
    </source>
</evidence>
<name>A0A402A5T1_9CHLR</name>
<feature type="region of interest" description="Disordered" evidence="10">
    <location>
        <begin position="75"/>
        <end position="99"/>
    </location>
</feature>
<proteinExistence type="predicted"/>
<dbReference type="InterPro" id="IPR008984">
    <property type="entry name" value="SMAD_FHA_dom_sf"/>
</dbReference>
<dbReference type="PANTHER" id="PTHR24361:SF433">
    <property type="entry name" value="PROTEIN KINASE DOMAIN-CONTAINING PROTEIN"/>
    <property type="match status" value="1"/>
</dbReference>
<dbReference type="InterPro" id="IPR017441">
    <property type="entry name" value="Protein_kinase_ATP_BS"/>
</dbReference>
<dbReference type="EMBL" id="BIFR01000002">
    <property type="protein sequence ID" value="GCE14503.1"/>
    <property type="molecule type" value="Genomic_DNA"/>
</dbReference>
<evidence type="ECO:0000256" key="1">
    <source>
        <dbReference type="ARBA" id="ARBA00012513"/>
    </source>
</evidence>
<evidence type="ECO:0000313" key="14">
    <source>
        <dbReference type="Proteomes" id="UP000287352"/>
    </source>
</evidence>
<dbReference type="RefSeq" id="WP_126582070.1">
    <property type="nucleotide sequence ID" value="NZ_BIFR01000002.1"/>
</dbReference>
<dbReference type="SMART" id="SM00240">
    <property type="entry name" value="FHA"/>
    <property type="match status" value="1"/>
</dbReference>
<keyword evidence="3" id="KW-0808">Transferase</keyword>
<feature type="domain" description="FHA" evidence="11">
    <location>
        <begin position="27"/>
        <end position="77"/>
    </location>
</feature>
<dbReference type="InterPro" id="IPR008271">
    <property type="entry name" value="Ser/Thr_kinase_AS"/>
</dbReference>
<dbReference type="InterPro" id="IPR000253">
    <property type="entry name" value="FHA_dom"/>
</dbReference>
<dbReference type="Proteomes" id="UP000287352">
    <property type="component" value="Unassembled WGS sequence"/>
</dbReference>
<dbReference type="GO" id="GO:0005737">
    <property type="term" value="C:cytoplasm"/>
    <property type="evidence" value="ECO:0007669"/>
    <property type="project" value="TreeGrafter"/>
</dbReference>
<dbReference type="EC" id="2.7.11.1" evidence="1"/>
<gene>
    <name evidence="13" type="ORF">KTT_43620</name>
</gene>
<dbReference type="SMART" id="SM00220">
    <property type="entry name" value="S_TKc"/>
    <property type="match status" value="1"/>
</dbReference>
<keyword evidence="5" id="KW-0418">Kinase</keyword>
<dbReference type="OrthoDB" id="583109at2"/>
<dbReference type="InterPro" id="IPR053235">
    <property type="entry name" value="Ser_Thr_kinase"/>
</dbReference>
<dbReference type="FunFam" id="3.30.200.20:FF:000042">
    <property type="entry name" value="Aurora kinase A"/>
    <property type="match status" value="1"/>
</dbReference>
<evidence type="ECO:0000256" key="4">
    <source>
        <dbReference type="ARBA" id="ARBA00022741"/>
    </source>
</evidence>
<evidence type="ECO:0000256" key="6">
    <source>
        <dbReference type="ARBA" id="ARBA00022840"/>
    </source>
</evidence>
<evidence type="ECO:0000259" key="12">
    <source>
        <dbReference type="PROSITE" id="PS50011"/>
    </source>
</evidence>
<keyword evidence="14" id="KW-1185">Reference proteome</keyword>
<dbReference type="CDD" id="cd14014">
    <property type="entry name" value="STKc_PknB_like"/>
    <property type="match status" value="1"/>
</dbReference>
<keyword evidence="6 9" id="KW-0067">ATP-binding</keyword>
<dbReference type="InterPro" id="IPR011009">
    <property type="entry name" value="Kinase-like_dom_sf"/>
</dbReference>
<organism evidence="13 14">
    <name type="scientific">Tengunoibacter tsumagoiensis</name>
    <dbReference type="NCBI Taxonomy" id="2014871"/>
    <lineage>
        <taxon>Bacteria</taxon>
        <taxon>Bacillati</taxon>
        <taxon>Chloroflexota</taxon>
        <taxon>Ktedonobacteria</taxon>
        <taxon>Ktedonobacterales</taxon>
        <taxon>Dictyobacteraceae</taxon>
        <taxon>Tengunoibacter</taxon>
    </lineage>
</organism>
<evidence type="ECO:0000256" key="5">
    <source>
        <dbReference type="ARBA" id="ARBA00022777"/>
    </source>
</evidence>
<dbReference type="InterPro" id="IPR000719">
    <property type="entry name" value="Prot_kinase_dom"/>
</dbReference>
<evidence type="ECO:0000256" key="9">
    <source>
        <dbReference type="PROSITE-ProRule" id="PRU10141"/>
    </source>
</evidence>
<accession>A0A402A5T1</accession>
<keyword evidence="2" id="KW-0723">Serine/threonine-protein kinase</keyword>
<dbReference type="PANTHER" id="PTHR24361">
    <property type="entry name" value="MITOGEN-ACTIVATED KINASE KINASE KINASE"/>
    <property type="match status" value="1"/>
</dbReference>
<evidence type="ECO:0000256" key="10">
    <source>
        <dbReference type="SAM" id="MobiDB-lite"/>
    </source>
</evidence>
<feature type="binding site" evidence="9">
    <location>
        <position position="213"/>
    </location>
    <ligand>
        <name>ATP</name>
        <dbReference type="ChEBI" id="CHEBI:30616"/>
    </ligand>
</feature>
<dbReference type="PROSITE" id="PS50011">
    <property type="entry name" value="PROTEIN_KINASE_DOM"/>
    <property type="match status" value="1"/>
</dbReference>
<dbReference type="AlphaFoldDB" id="A0A402A5T1"/>
<dbReference type="GO" id="GO:0004674">
    <property type="term" value="F:protein serine/threonine kinase activity"/>
    <property type="evidence" value="ECO:0007669"/>
    <property type="project" value="UniProtKB-KW"/>
</dbReference>
<evidence type="ECO:0000259" key="11">
    <source>
        <dbReference type="PROSITE" id="PS50006"/>
    </source>
</evidence>
<feature type="compositionally biased region" description="Basic and acidic residues" evidence="10">
    <location>
        <begin position="78"/>
        <end position="91"/>
    </location>
</feature>
<protein>
    <recommendedName>
        <fullName evidence="1">non-specific serine/threonine protein kinase</fullName>
        <ecNumber evidence="1">2.7.11.1</ecNumber>
    </recommendedName>
</protein>
<sequence>MPARLTLTITQGPDMGKLFVFDEHDTLLFGRRADCHICLPDDKTLSRHHFLLEVNPPDARIRDLGSLYGTYVNGQKYGGREKHETPTEGARRQYPQVDLHDGDSIKVGQTVFKITVETATLPAQEVQEVRCQRCGKKGPAPASSADTLCEQCRQPTEQDPLPFLLTLLPPLSQQNQQGHRLLQYEMGRQLGAGGMGAVYLALHKSTREQVAVKVMLSKVRVHEKARRQFFREISLTSALEHPHIVQFLGSGAEGDLFYFLLEYCTGGSMADLMKRRGGRIPIDEAMPLLLQTLMGLTFIHERGFIHRDLKPHNILLSGQEGQCIAKLSDLGLAKSFVQAGFSGMTVTGGFAGSFPFMPREQVINFKRVKPVSDVWAMGATCYFLLTGAYPRNHQPGQDPLIAILQEESVPIRKRFPYIPSGVAEVLDRSLATRESERYQTAGEMYQALSDVWKI</sequence>
<dbReference type="PROSITE" id="PS00108">
    <property type="entry name" value="PROTEIN_KINASE_ST"/>
    <property type="match status" value="1"/>
</dbReference>
<comment type="catalytic activity">
    <reaction evidence="7">
        <text>L-threonyl-[protein] + ATP = O-phospho-L-threonyl-[protein] + ADP + H(+)</text>
        <dbReference type="Rhea" id="RHEA:46608"/>
        <dbReference type="Rhea" id="RHEA-COMP:11060"/>
        <dbReference type="Rhea" id="RHEA-COMP:11605"/>
        <dbReference type="ChEBI" id="CHEBI:15378"/>
        <dbReference type="ChEBI" id="CHEBI:30013"/>
        <dbReference type="ChEBI" id="CHEBI:30616"/>
        <dbReference type="ChEBI" id="CHEBI:61977"/>
        <dbReference type="ChEBI" id="CHEBI:456216"/>
        <dbReference type="EC" id="2.7.11.1"/>
    </reaction>
</comment>
<dbReference type="Gene3D" id="1.10.510.10">
    <property type="entry name" value="Transferase(Phosphotransferase) domain 1"/>
    <property type="match status" value="1"/>
</dbReference>
<dbReference type="PROSITE" id="PS50006">
    <property type="entry name" value="FHA_DOMAIN"/>
    <property type="match status" value="1"/>
</dbReference>
<comment type="caution">
    <text evidence="13">The sequence shown here is derived from an EMBL/GenBank/DDBJ whole genome shotgun (WGS) entry which is preliminary data.</text>
</comment>
<evidence type="ECO:0000256" key="8">
    <source>
        <dbReference type="ARBA" id="ARBA00048679"/>
    </source>
</evidence>
<reference evidence="14" key="1">
    <citation type="submission" date="2018-12" db="EMBL/GenBank/DDBJ databases">
        <title>Tengunoibacter tsumagoiensis gen. nov., sp. nov., Dictyobacter kobayashii sp. nov., D. alpinus sp. nov., and D. joshuensis sp. nov. and description of Dictyobacteraceae fam. nov. within the order Ktedonobacterales isolated from Tengu-no-mugimeshi.</title>
        <authorList>
            <person name="Wang C.M."/>
            <person name="Zheng Y."/>
            <person name="Sakai Y."/>
            <person name="Toyoda A."/>
            <person name="Minakuchi Y."/>
            <person name="Abe K."/>
            <person name="Yokota A."/>
            <person name="Yabe S."/>
        </authorList>
    </citation>
    <scope>NUCLEOTIDE SEQUENCE [LARGE SCALE GENOMIC DNA]</scope>
    <source>
        <strain evidence="14">Uno3</strain>
    </source>
</reference>
<dbReference type="Pfam" id="PF00069">
    <property type="entry name" value="Pkinase"/>
    <property type="match status" value="1"/>
</dbReference>
<evidence type="ECO:0000256" key="2">
    <source>
        <dbReference type="ARBA" id="ARBA00022527"/>
    </source>
</evidence>
<dbReference type="GO" id="GO:0005524">
    <property type="term" value="F:ATP binding"/>
    <property type="evidence" value="ECO:0007669"/>
    <property type="project" value="UniProtKB-UniRule"/>
</dbReference>
<dbReference type="Pfam" id="PF00498">
    <property type="entry name" value="FHA"/>
    <property type="match status" value="1"/>
</dbReference>
<dbReference type="SUPFAM" id="SSF56112">
    <property type="entry name" value="Protein kinase-like (PK-like)"/>
    <property type="match status" value="1"/>
</dbReference>
<feature type="domain" description="Protein kinase" evidence="12">
    <location>
        <begin position="184"/>
        <end position="448"/>
    </location>
</feature>
<evidence type="ECO:0000256" key="7">
    <source>
        <dbReference type="ARBA" id="ARBA00047899"/>
    </source>
</evidence>
<dbReference type="Gene3D" id="2.60.200.20">
    <property type="match status" value="1"/>
</dbReference>
<dbReference type="SUPFAM" id="SSF49879">
    <property type="entry name" value="SMAD/FHA domain"/>
    <property type="match status" value="1"/>
</dbReference>
<comment type="catalytic activity">
    <reaction evidence="8">
        <text>L-seryl-[protein] + ATP = O-phospho-L-seryl-[protein] + ADP + H(+)</text>
        <dbReference type="Rhea" id="RHEA:17989"/>
        <dbReference type="Rhea" id="RHEA-COMP:9863"/>
        <dbReference type="Rhea" id="RHEA-COMP:11604"/>
        <dbReference type="ChEBI" id="CHEBI:15378"/>
        <dbReference type="ChEBI" id="CHEBI:29999"/>
        <dbReference type="ChEBI" id="CHEBI:30616"/>
        <dbReference type="ChEBI" id="CHEBI:83421"/>
        <dbReference type="ChEBI" id="CHEBI:456216"/>
        <dbReference type="EC" id="2.7.11.1"/>
    </reaction>
</comment>
<dbReference type="PROSITE" id="PS00107">
    <property type="entry name" value="PROTEIN_KINASE_ATP"/>
    <property type="match status" value="1"/>
</dbReference>
<evidence type="ECO:0000256" key="3">
    <source>
        <dbReference type="ARBA" id="ARBA00022679"/>
    </source>
</evidence>